<dbReference type="InterPro" id="IPR050523">
    <property type="entry name" value="AKR_Detox_Biosynth"/>
</dbReference>
<dbReference type="GO" id="GO:0005829">
    <property type="term" value="C:cytosol"/>
    <property type="evidence" value="ECO:0007669"/>
    <property type="project" value="TreeGrafter"/>
</dbReference>
<keyword evidence="4" id="KW-1185">Reference proteome</keyword>
<dbReference type="Gene3D" id="3.20.20.100">
    <property type="entry name" value="NADP-dependent oxidoreductase domain"/>
    <property type="match status" value="1"/>
</dbReference>
<protein>
    <submittedName>
        <fullName evidence="3">Aldo/keto reductase</fullName>
    </submittedName>
</protein>
<gene>
    <name evidence="3" type="ORF">FCI23_41810</name>
</gene>
<sequence length="356" mass="38078">MRRSPASVTSSAARGAGCTSLVPHYQGGQPEIVLGDLLAADRDQFVLATKYTRGSAGRTRINDTGNSRKTMIRSLEASLKRLGTDYVDVYWAHLPDTITPVDEIVAAFDDLVRAGKILHGGLSNFPAWRVATAVTIAELRDRAPVIGIQVEYSLADRTAERELLPMAEAFGLGAALYAPLAGGLLTGKYRLSPEGRLSRRGAGVHIEDSEHKTAVLDGILAIAEESGTSAAQVSVAWLRARAARASTSLIPVIGPRTTAQLDEYLAALDLVLTNEQYDRLEQASTVALGTPHETAAAGLGGDAARIRRHPVPVICPQLRPHLTGTATGRRRSKKAWAVATARQAIVFLFPASRRHS</sequence>
<dbReference type="PANTHER" id="PTHR43364">
    <property type="entry name" value="NADH-SPECIFIC METHYLGLYOXAL REDUCTASE-RELATED"/>
    <property type="match status" value="1"/>
</dbReference>
<dbReference type="SUPFAM" id="SSF51430">
    <property type="entry name" value="NAD(P)-linked oxidoreductase"/>
    <property type="match status" value="1"/>
</dbReference>
<proteinExistence type="predicted"/>
<dbReference type="EMBL" id="SUMC01000079">
    <property type="protein sequence ID" value="TKA00845.1"/>
    <property type="molecule type" value="Genomic_DNA"/>
</dbReference>
<keyword evidence="1" id="KW-0560">Oxidoreductase</keyword>
<dbReference type="AlphaFoldDB" id="A0A4U0SKQ2"/>
<dbReference type="OrthoDB" id="9768793at2"/>
<dbReference type="GO" id="GO:0016491">
    <property type="term" value="F:oxidoreductase activity"/>
    <property type="evidence" value="ECO:0007669"/>
    <property type="project" value="UniProtKB-KW"/>
</dbReference>
<organism evidence="3 4">
    <name type="scientific">Actinacidiphila oryziradicis</name>
    <dbReference type="NCBI Taxonomy" id="2571141"/>
    <lineage>
        <taxon>Bacteria</taxon>
        <taxon>Bacillati</taxon>
        <taxon>Actinomycetota</taxon>
        <taxon>Actinomycetes</taxon>
        <taxon>Kitasatosporales</taxon>
        <taxon>Streptomycetaceae</taxon>
        <taxon>Actinacidiphila</taxon>
    </lineage>
</organism>
<dbReference type="InterPro" id="IPR036812">
    <property type="entry name" value="NAD(P)_OxRdtase_dom_sf"/>
</dbReference>
<accession>A0A4U0SKQ2</accession>
<dbReference type="InterPro" id="IPR023210">
    <property type="entry name" value="NADP_OxRdtase_dom"/>
</dbReference>
<evidence type="ECO:0000313" key="4">
    <source>
        <dbReference type="Proteomes" id="UP000305778"/>
    </source>
</evidence>
<dbReference type="Pfam" id="PF00248">
    <property type="entry name" value="Aldo_ket_red"/>
    <property type="match status" value="1"/>
</dbReference>
<evidence type="ECO:0000259" key="2">
    <source>
        <dbReference type="Pfam" id="PF00248"/>
    </source>
</evidence>
<feature type="domain" description="NADP-dependent oxidoreductase" evidence="2">
    <location>
        <begin position="24"/>
        <end position="283"/>
    </location>
</feature>
<evidence type="ECO:0000256" key="1">
    <source>
        <dbReference type="ARBA" id="ARBA00023002"/>
    </source>
</evidence>
<dbReference type="PANTHER" id="PTHR43364:SF4">
    <property type="entry name" value="NAD(P)-LINKED OXIDOREDUCTASE SUPERFAMILY PROTEIN"/>
    <property type="match status" value="1"/>
</dbReference>
<reference evidence="3 4" key="1">
    <citation type="submission" date="2019-04" db="EMBL/GenBank/DDBJ databases">
        <title>Streptomyces oryziradicis sp. nov., a novel actinomycete isolated from rhizosphere soil of rice (Oryza sativa L.).</title>
        <authorList>
            <person name="Li C."/>
        </authorList>
    </citation>
    <scope>NUCLEOTIDE SEQUENCE [LARGE SCALE GENOMIC DNA]</scope>
    <source>
        <strain evidence="3 4">NEAU-C40</strain>
    </source>
</reference>
<dbReference type="Proteomes" id="UP000305778">
    <property type="component" value="Unassembled WGS sequence"/>
</dbReference>
<comment type="caution">
    <text evidence="3">The sequence shown here is derived from an EMBL/GenBank/DDBJ whole genome shotgun (WGS) entry which is preliminary data.</text>
</comment>
<name>A0A4U0SKQ2_9ACTN</name>
<evidence type="ECO:0000313" key="3">
    <source>
        <dbReference type="EMBL" id="TKA00845.1"/>
    </source>
</evidence>